<reference evidence="3 4" key="1">
    <citation type="journal article" date="2023" name="Hortic Res">
        <title>Pangenome of water caltrop reveals structural variations and asymmetric subgenome divergence after allopolyploidization.</title>
        <authorList>
            <person name="Zhang X."/>
            <person name="Chen Y."/>
            <person name="Wang L."/>
            <person name="Yuan Y."/>
            <person name="Fang M."/>
            <person name="Shi L."/>
            <person name="Lu R."/>
            <person name="Comes H.P."/>
            <person name="Ma Y."/>
            <person name="Chen Y."/>
            <person name="Huang G."/>
            <person name="Zhou Y."/>
            <person name="Zheng Z."/>
            <person name="Qiu Y."/>
        </authorList>
    </citation>
    <scope>NUCLEOTIDE SEQUENCE [LARGE SCALE GENOMIC DNA]</scope>
    <source>
        <strain evidence="3">F231</strain>
    </source>
</reference>
<dbReference type="PANTHER" id="PTHR32246:SF169">
    <property type="entry name" value="PROTEIN SRC2-LIKE"/>
    <property type="match status" value="1"/>
</dbReference>
<proteinExistence type="predicted"/>
<feature type="compositionally biased region" description="Pro residues" evidence="1">
    <location>
        <begin position="202"/>
        <end position="213"/>
    </location>
</feature>
<evidence type="ECO:0000256" key="1">
    <source>
        <dbReference type="SAM" id="MobiDB-lite"/>
    </source>
</evidence>
<evidence type="ECO:0000313" key="4">
    <source>
        <dbReference type="Proteomes" id="UP001346149"/>
    </source>
</evidence>
<dbReference type="PROSITE" id="PS50004">
    <property type="entry name" value="C2"/>
    <property type="match status" value="1"/>
</dbReference>
<dbReference type="EMBL" id="JAXQNO010000013">
    <property type="protein sequence ID" value="KAK4785209.1"/>
    <property type="molecule type" value="Genomic_DNA"/>
</dbReference>
<organism evidence="3 4">
    <name type="scientific">Trapa natans</name>
    <name type="common">Water chestnut</name>
    <dbReference type="NCBI Taxonomy" id="22666"/>
    <lineage>
        <taxon>Eukaryota</taxon>
        <taxon>Viridiplantae</taxon>
        <taxon>Streptophyta</taxon>
        <taxon>Embryophyta</taxon>
        <taxon>Tracheophyta</taxon>
        <taxon>Spermatophyta</taxon>
        <taxon>Magnoliopsida</taxon>
        <taxon>eudicotyledons</taxon>
        <taxon>Gunneridae</taxon>
        <taxon>Pentapetalae</taxon>
        <taxon>rosids</taxon>
        <taxon>malvids</taxon>
        <taxon>Myrtales</taxon>
        <taxon>Lythraceae</taxon>
        <taxon>Trapa</taxon>
    </lineage>
</organism>
<comment type="caution">
    <text evidence="3">The sequence shown here is derived from an EMBL/GenBank/DDBJ whole genome shotgun (WGS) entry which is preliminary data.</text>
</comment>
<dbReference type="Gene3D" id="2.60.40.150">
    <property type="entry name" value="C2 domain"/>
    <property type="match status" value="1"/>
</dbReference>
<accession>A0AAN7QZ22</accession>
<protein>
    <recommendedName>
        <fullName evidence="2">C2 domain-containing protein</fullName>
    </recommendedName>
</protein>
<feature type="region of interest" description="Disordered" evidence="1">
    <location>
        <begin position="41"/>
        <end position="61"/>
    </location>
</feature>
<dbReference type="Proteomes" id="UP001346149">
    <property type="component" value="Unassembled WGS sequence"/>
</dbReference>
<dbReference type="SUPFAM" id="SSF49562">
    <property type="entry name" value="C2 domain (Calcium/lipid-binding domain, CaLB)"/>
    <property type="match status" value="1"/>
</dbReference>
<feature type="region of interest" description="Disordered" evidence="1">
    <location>
        <begin position="194"/>
        <end position="213"/>
    </location>
</feature>
<feature type="compositionally biased region" description="Basic residues" evidence="1">
    <location>
        <begin position="269"/>
        <end position="285"/>
    </location>
</feature>
<evidence type="ECO:0000259" key="2">
    <source>
        <dbReference type="PROSITE" id="PS50004"/>
    </source>
</evidence>
<dbReference type="PANTHER" id="PTHR32246">
    <property type="entry name" value="INGRESSION PROTEIN FIC1"/>
    <property type="match status" value="1"/>
</dbReference>
<feature type="region of interest" description="Disordered" evidence="1">
    <location>
        <begin position="256"/>
        <end position="285"/>
    </location>
</feature>
<keyword evidence="4" id="KW-1185">Reference proteome</keyword>
<name>A0AAN7QZ22_TRANT</name>
<gene>
    <name evidence="3" type="ORF">SAY86_001898</name>
</gene>
<dbReference type="Pfam" id="PF00168">
    <property type="entry name" value="C2"/>
    <property type="match status" value="1"/>
</dbReference>
<feature type="domain" description="C2" evidence="2">
    <location>
        <begin position="1"/>
        <end position="122"/>
    </location>
</feature>
<dbReference type="CDD" id="cd04051">
    <property type="entry name" value="C2_SRC2_like"/>
    <property type="match status" value="1"/>
</dbReference>
<dbReference type="AlphaFoldDB" id="A0AAN7QZ22"/>
<dbReference type="InterPro" id="IPR044750">
    <property type="entry name" value="C2_SRC2/BAP"/>
</dbReference>
<dbReference type="InterPro" id="IPR000008">
    <property type="entry name" value="C2_dom"/>
</dbReference>
<dbReference type="InterPro" id="IPR035892">
    <property type="entry name" value="C2_domain_sf"/>
</dbReference>
<dbReference type="GO" id="GO:0006952">
    <property type="term" value="P:defense response"/>
    <property type="evidence" value="ECO:0007669"/>
    <property type="project" value="InterPro"/>
</dbReference>
<sequence length="298" mass="32698">MEDTIASSLDLKILHGKDIAGFNFFQKLSVYAAASISSSDPERKLDGAQQQRTQADKEGDGCPEWNHELRLDLKGIDLWGSDDVFLRIDLFHEGAMFGDKHLGEVRVPIGHLIEHAAGAVRFVSYQVKGVDGKPNGVLSFSYRVNGVGKDTGIEAIGSTNGIAGYPIYHHHHHQEDQGTPAIGYPSPATTFYPSLENDTAPSAPPLETPYPPPEAYYSLPPEGFYHPPPPPTPPVIYPVVQASSPGMQGAWHYYHHGPPRPPPPGQPMYHHHHHHQHQHSWGHGHHGPYMGGGGWGPY</sequence>
<evidence type="ECO:0000313" key="3">
    <source>
        <dbReference type="EMBL" id="KAK4785209.1"/>
    </source>
</evidence>